<protein>
    <submittedName>
        <fullName evidence="1">Uncharacterized protein</fullName>
    </submittedName>
</protein>
<gene>
    <name evidence="1" type="ORF">PCON_05794</name>
</gene>
<proteinExistence type="predicted"/>
<evidence type="ECO:0000313" key="1">
    <source>
        <dbReference type="EMBL" id="CCX06207.1"/>
    </source>
</evidence>
<organism evidence="1 2">
    <name type="scientific">Pyronema omphalodes (strain CBS 100304)</name>
    <name type="common">Pyronema confluens</name>
    <dbReference type="NCBI Taxonomy" id="1076935"/>
    <lineage>
        <taxon>Eukaryota</taxon>
        <taxon>Fungi</taxon>
        <taxon>Dikarya</taxon>
        <taxon>Ascomycota</taxon>
        <taxon>Pezizomycotina</taxon>
        <taxon>Pezizomycetes</taxon>
        <taxon>Pezizales</taxon>
        <taxon>Pyronemataceae</taxon>
        <taxon>Pyronema</taxon>
    </lineage>
</organism>
<dbReference type="EMBL" id="HF935282">
    <property type="protein sequence ID" value="CCX06207.1"/>
    <property type="molecule type" value="Genomic_DNA"/>
</dbReference>
<reference evidence="1 2" key="1">
    <citation type="journal article" date="2013" name="PLoS Genet.">
        <title>The genome and development-dependent transcriptomes of Pyronema confluens: a window into fungal evolution.</title>
        <authorList>
            <person name="Traeger S."/>
            <person name="Altegoer F."/>
            <person name="Freitag M."/>
            <person name="Gabaldon T."/>
            <person name="Kempken F."/>
            <person name="Kumar A."/>
            <person name="Marcet-Houben M."/>
            <person name="Poggeler S."/>
            <person name="Stajich J.E."/>
            <person name="Nowrousian M."/>
        </authorList>
    </citation>
    <scope>NUCLEOTIDE SEQUENCE [LARGE SCALE GENOMIC DNA]</scope>
    <source>
        <strain evidence="2">CBS 100304</strain>
        <tissue evidence="1">Vegetative mycelium</tissue>
    </source>
</reference>
<accession>U4KWG0</accession>
<keyword evidence="2" id="KW-1185">Reference proteome</keyword>
<dbReference type="Proteomes" id="UP000018144">
    <property type="component" value="Unassembled WGS sequence"/>
</dbReference>
<name>U4KWG0_PYROM</name>
<dbReference type="AlphaFoldDB" id="U4KWG0"/>
<sequence>MKILKKNWCFALGWGVHKTML</sequence>
<evidence type="ECO:0000313" key="2">
    <source>
        <dbReference type="Proteomes" id="UP000018144"/>
    </source>
</evidence>